<evidence type="ECO:0000313" key="2">
    <source>
        <dbReference type="EMBL" id="NHN83091.1"/>
    </source>
</evidence>
<dbReference type="PANTHER" id="PTHR34989:SF1">
    <property type="entry name" value="PROTEIN HDED"/>
    <property type="match status" value="1"/>
</dbReference>
<keyword evidence="1" id="KW-0472">Membrane</keyword>
<dbReference type="Pfam" id="PF03729">
    <property type="entry name" value="DUF308"/>
    <property type="match status" value="1"/>
</dbReference>
<protein>
    <submittedName>
        <fullName evidence="2">HdeD family acid-resistance protein</fullName>
    </submittedName>
</protein>
<comment type="caution">
    <text evidence="2">The sequence shown here is derived from an EMBL/GenBank/DDBJ whole genome shotgun (WGS) entry which is preliminary data.</text>
</comment>
<dbReference type="EMBL" id="WOTB01000001">
    <property type="protein sequence ID" value="NHN83091.1"/>
    <property type="molecule type" value="Genomic_DNA"/>
</dbReference>
<evidence type="ECO:0000256" key="1">
    <source>
        <dbReference type="SAM" id="Phobius"/>
    </source>
</evidence>
<name>A0ABX0JKP6_9PROT</name>
<reference evidence="2 3" key="1">
    <citation type="journal article" date="2020" name="Int. J. Syst. Evol. Microbiol.">
        <title>Novel acetic acid bacteria from cider fermentations: Acetobacter conturbans sp. nov. and Acetobacter fallax sp. nov.</title>
        <authorList>
            <person name="Sombolestani A.S."/>
            <person name="Cleenwerck I."/>
            <person name="Cnockaert M."/>
            <person name="Borremans W."/>
            <person name="Wieme A.D."/>
            <person name="De Vuyst L."/>
            <person name="Vandamme P."/>
        </authorList>
    </citation>
    <scope>NUCLEOTIDE SEQUENCE [LARGE SCALE GENOMIC DNA]</scope>
    <source>
        <strain evidence="2 3">LMG 30640</strain>
    </source>
</reference>
<proteinExistence type="predicted"/>
<dbReference type="Proteomes" id="UP000635278">
    <property type="component" value="Unassembled WGS sequence"/>
</dbReference>
<organism evidence="2 3">
    <name type="scientific">Acetobacter musti</name>
    <dbReference type="NCBI Taxonomy" id="864732"/>
    <lineage>
        <taxon>Bacteria</taxon>
        <taxon>Pseudomonadati</taxon>
        <taxon>Pseudomonadota</taxon>
        <taxon>Alphaproteobacteria</taxon>
        <taxon>Acetobacterales</taxon>
        <taxon>Acetobacteraceae</taxon>
        <taxon>Acetobacter</taxon>
    </lineage>
</organism>
<keyword evidence="1" id="KW-1133">Transmembrane helix</keyword>
<dbReference type="PANTHER" id="PTHR34989">
    <property type="entry name" value="PROTEIN HDED"/>
    <property type="match status" value="1"/>
</dbReference>
<dbReference type="InterPro" id="IPR005325">
    <property type="entry name" value="DUF308_memb"/>
</dbReference>
<evidence type="ECO:0000313" key="3">
    <source>
        <dbReference type="Proteomes" id="UP000635278"/>
    </source>
</evidence>
<feature type="transmembrane region" description="Helical" evidence="1">
    <location>
        <begin position="36"/>
        <end position="58"/>
    </location>
</feature>
<keyword evidence="3" id="KW-1185">Reference proteome</keyword>
<sequence length="181" mass="18859">MNGPGGKQWMVFVALGLASVILGAVAWVDAVSVTLASAMVLGVLVMIAGVVQIFHAFAVRETGGLLLSLLLGIAYLICGGLLIEEPATGSVIITIFIAMCMVVAGMVRVIVAFQNRAISGWWMVLLGGLVSVVVGTMLYATLPWSGLWLVGTLIAIELIVAGVGWIQFGLALRRGMIGTGF</sequence>
<keyword evidence="1" id="KW-0812">Transmembrane</keyword>
<gene>
    <name evidence="2" type="ORF">GOB93_00305</name>
</gene>
<feature type="transmembrane region" description="Helical" evidence="1">
    <location>
        <begin position="89"/>
        <end position="113"/>
    </location>
</feature>
<feature type="transmembrane region" description="Helical" evidence="1">
    <location>
        <begin position="120"/>
        <end position="140"/>
    </location>
</feature>
<accession>A0ABX0JKP6</accession>
<feature type="transmembrane region" description="Helical" evidence="1">
    <location>
        <begin position="65"/>
        <end position="83"/>
    </location>
</feature>
<dbReference type="RefSeq" id="WP_173581617.1">
    <property type="nucleotide sequence ID" value="NZ_WOTB01000001.1"/>
</dbReference>
<dbReference type="InterPro" id="IPR052712">
    <property type="entry name" value="Acid_resist_chaperone_HdeD"/>
</dbReference>
<feature type="transmembrane region" description="Helical" evidence="1">
    <location>
        <begin position="146"/>
        <end position="166"/>
    </location>
</feature>